<protein>
    <submittedName>
        <fullName evidence="1">Uncharacterized protein</fullName>
    </submittedName>
</protein>
<reference evidence="1" key="1">
    <citation type="submission" date="2022-06" db="EMBL/GenBank/DDBJ databases">
        <title>Phylogenomic reconstructions and comparative analyses of Kickxellomycotina fungi.</title>
        <authorList>
            <person name="Reynolds N.K."/>
            <person name="Stajich J.E."/>
            <person name="Barry K."/>
            <person name="Grigoriev I.V."/>
            <person name="Crous P."/>
            <person name="Smith M.E."/>
        </authorList>
    </citation>
    <scope>NUCLEOTIDE SEQUENCE</scope>
    <source>
        <strain evidence="1">RSA 2271</strain>
    </source>
</reference>
<gene>
    <name evidence="1" type="ORF">EV182_008385</name>
</gene>
<organism evidence="1 2">
    <name type="scientific">Spiromyces aspiralis</name>
    <dbReference type="NCBI Taxonomy" id="68401"/>
    <lineage>
        <taxon>Eukaryota</taxon>
        <taxon>Fungi</taxon>
        <taxon>Fungi incertae sedis</taxon>
        <taxon>Zoopagomycota</taxon>
        <taxon>Kickxellomycotina</taxon>
        <taxon>Kickxellomycetes</taxon>
        <taxon>Kickxellales</taxon>
        <taxon>Kickxellaceae</taxon>
        <taxon>Spiromyces</taxon>
    </lineage>
</organism>
<evidence type="ECO:0000313" key="1">
    <source>
        <dbReference type="EMBL" id="KAJ1676341.1"/>
    </source>
</evidence>
<sequence>MGYKGNYTDISVFVPRNPADRDVVSIINSGTPVLIYMGEATEVVEGKSYELTQEKSLYLSFSVLRPSRILTVKLVDKDSGKAVGYLPYGYNEYMGYYSDPKENVLISPFNGLTITDSKGPRL</sequence>
<comment type="caution">
    <text evidence="1">The sequence shown here is derived from an EMBL/GenBank/DDBJ whole genome shotgun (WGS) entry which is preliminary data.</text>
</comment>
<accession>A0ACC1HJ17</accession>
<proteinExistence type="predicted"/>
<evidence type="ECO:0000313" key="2">
    <source>
        <dbReference type="Proteomes" id="UP001145114"/>
    </source>
</evidence>
<name>A0ACC1HJ17_9FUNG</name>
<dbReference type="EMBL" id="JAMZIH010004282">
    <property type="protein sequence ID" value="KAJ1676341.1"/>
    <property type="molecule type" value="Genomic_DNA"/>
</dbReference>
<dbReference type="Proteomes" id="UP001145114">
    <property type="component" value="Unassembled WGS sequence"/>
</dbReference>
<keyword evidence="2" id="KW-1185">Reference proteome</keyword>
<feature type="non-terminal residue" evidence="1">
    <location>
        <position position="122"/>
    </location>
</feature>